<dbReference type="RefSeq" id="WP_130094457.1">
    <property type="nucleotide sequence ID" value="NZ_SETE01000006.1"/>
</dbReference>
<accession>A0A4Q4KI76</accession>
<dbReference type="OrthoDB" id="9798415at2"/>
<feature type="transmembrane region" description="Helical" evidence="1">
    <location>
        <begin position="948"/>
        <end position="970"/>
    </location>
</feature>
<dbReference type="PANTHER" id="PTHR32063">
    <property type="match status" value="1"/>
</dbReference>
<dbReference type="SUPFAM" id="SSF82693">
    <property type="entry name" value="Multidrug efflux transporter AcrB pore domain, PN1, PN2, PC1 and PC2 subdomains"/>
    <property type="match status" value="2"/>
</dbReference>
<dbReference type="Gene3D" id="3.30.70.1320">
    <property type="entry name" value="Multidrug efflux transporter AcrB pore domain like"/>
    <property type="match status" value="1"/>
</dbReference>
<dbReference type="Gene3D" id="1.20.1640.10">
    <property type="entry name" value="Multidrug efflux transporter AcrB transmembrane domain"/>
    <property type="match status" value="2"/>
</dbReference>
<dbReference type="EMBL" id="SETE01000006">
    <property type="protein sequence ID" value="RYM32347.1"/>
    <property type="molecule type" value="Genomic_DNA"/>
</dbReference>
<feature type="transmembrane region" description="Helical" evidence="1">
    <location>
        <begin position="1002"/>
        <end position="1025"/>
    </location>
</feature>
<sequence>MEEKNKTKIFGISEWSVNNSKTVFLIIAILFIGGMFSYQSMPKENFPELQIPEIYIGIAKPGSSPKYMSEKIAEAIEKKVKTIKKVDEITSDSQHGYTTIRVKFDFGIDVNDGLNKVKDAVDQARAETDFPELPVEPNIFEINPSDFPIMNINLSGASPKVLKDIAEDLKDLVEDLSEINEVNIRGVQEEEMRIDVDRLKAEAVQVSLQNIEDAVSSEHATISGGEILMNGMRKTIMIDGEFQNARELGEIIVKQTDYMPVKLKDIADVYFGDGDTTSFAREFGSPVVMLDIIKQGGENLLDAADKINELVQKAKDDNVIPKGVNVSITNDQSDQTRDMVSNLENSIIFGVILVTLVLLFFLGARNAMFVGVAIPLSMLMSFMILQVMGVTLNTIVLFALVLALGMLVDNGIVVVENIYRFMDEEGYPPFKAAIHGVSEVAWPIIASTATTLAAFVPLAIWPGIFGEFMKYLPITLIIVLGSSLFVALVINPVLTALYMTVEQKKPKKVKSLIIGVSFIGVGFLIVMLGSVLFGNILMLIGIIMLLNTFVFFPGTVVFQGKILPVLEGWYKNFLTFALKGARPIYFIIGTVVMLIGSIALFYVNQPKVEFFPSNQAKMANVFITHPIGTDIMETNKSALIIEAKINEILAPYMEGVDPNNVQKADLVQSIIAQVGKGTSEQGMDMGNTPHKARITIDFTEFQYRDSINTTGYVLKKLQDELKGILPADVQISIKKNEMGPPQESPINIELTNLAKGDYKALILVATDVKKYLDRQNVEGVDELKLNVEATRPEIPIIVDRDQVRKLNSSTTQVGMAIRKALLGQDIATYTKDEENYDMVMRFKQDSRYDLDALLDQKLMFRNNTGDILNIPIRSVIEDPEENISYTGVAREDQTSKVIISSDVTEGFNGNEVVAVLKEKMLDYANDGNLPKDVSFSFTGAQDEQAAEMAFLTNALLIAVFLILLIIVAQFNSFSTPAIILFSVLLSFIGVFLGLALSGQTFVIMMTMIGIISLAGVVVNNSIVLIDYTNLLRREGRDKAGLEETDLESDEEVVAATIKGGEVRLRPVLLTAITTVLGLLPLAIGLNIDFVGLLNEYKPNIFIGGDNNMFFSPMAWTIIYGLTFATFLTLVIVPAMYLSLYRFKVWIYKKMKWTLKTNV</sequence>
<dbReference type="Gene3D" id="3.30.70.1430">
    <property type="entry name" value="Multidrug efflux transporter AcrB pore domain"/>
    <property type="match status" value="2"/>
</dbReference>
<dbReference type="Pfam" id="PF00873">
    <property type="entry name" value="ACR_tran"/>
    <property type="match status" value="1"/>
</dbReference>
<reference evidence="2 3" key="1">
    <citation type="submission" date="2019-02" db="EMBL/GenBank/DDBJ databases">
        <title>Genome sequence of the sea-ice species Brumimicrobium glaciale.</title>
        <authorList>
            <person name="Bowman J.P."/>
        </authorList>
    </citation>
    <scope>NUCLEOTIDE SEQUENCE [LARGE SCALE GENOMIC DNA]</scope>
    <source>
        <strain evidence="2 3">IC156</strain>
    </source>
</reference>
<dbReference type="Proteomes" id="UP000293952">
    <property type="component" value="Unassembled WGS sequence"/>
</dbReference>
<comment type="caution">
    <text evidence="2">The sequence shown here is derived from an EMBL/GenBank/DDBJ whole genome shotgun (WGS) entry which is preliminary data.</text>
</comment>
<feature type="transmembrane region" description="Helical" evidence="1">
    <location>
        <begin position="584"/>
        <end position="603"/>
    </location>
</feature>
<organism evidence="2 3">
    <name type="scientific">Brumimicrobium glaciale</name>
    <dbReference type="NCBI Taxonomy" id="200475"/>
    <lineage>
        <taxon>Bacteria</taxon>
        <taxon>Pseudomonadati</taxon>
        <taxon>Bacteroidota</taxon>
        <taxon>Flavobacteriia</taxon>
        <taxon>Flavobacteriales</taxon>
        <taxon>Crocinitomicaceae</taxon>
        <taxon>Brumimicrobium</taxon>
    </lineage>
</organism>
<feature type="transmembrane region" description="Helical" evidence="1">
    <location>
        <begin position="395"/>
        <end position="419"/>
    </location>
</feature>
<feature type="transmembrane region" description="Helical" evidence="1">
    <location>
        <begin position="1067"/>
        <end position="1093"/>
    </location>
</feature>
<dbReference type="PANTHER" id="PTHR32063:SF0">
    <property type="entry name" value="SWARMING MOTILITY PROTEIN SWRC"/>
    <property type="match status" value="1"/>
</dbReference>
<evidence type="ECO:0000313" key="2">
    <source>
        <dbReference type="EMBL" id="RYM32347.1"/>
    </source>
</evidence>
<keyword evidence="3" id="KW-1185">Reference proteome</keyword>
<feature type="transmembrane region" description="Helical" evidence="1">
    <location>
        <begin position="346"/>
        <end position="362"/>
    </location>
</feature>
<keyword evidence="1" id="KW-0812">Transmembrane</keyword>
<evidence type="ECO:0000313" key="3">
    <source>
        <dbReference type="Proteomes" id="UP000293952"/>
    </source>
</evidence>
<dbReference type="SUPFAM" id="SSF82866">
    <property type="entry name" value="Multidrug efflux transporter AcrB transmembrane domain"/>
    <property type="match status" value="2"/>
</dbReference>
<feature type="transmembrane region" description="Helical" evidence="1">
    <location>
        <begin position="21"/>
        <end position="38"/>
    </location>
</feature>
<feature type="transmembrane region" description="Helical" evidence="1">
    <location>
        <begin position="977"/>
        <end position="996"/>
    </location>
</feature>
<dbReference type="PRINTS" id="PR00702">
    <property type="entry name" value="ACRIFLAVINRP"/>
</dbReference>
<dbReference type="InterPro" id="IPR027463">
    <property type="entry name" value="AcrB_DN_DC_subdom"/>
</dbReference>
<name>A0A4Q4KI76_9FLAO</name>
<keyword evidence="1" id="KW-0472">Membrane</keyword>
<dbReference type="InterPro" id="IPR001036">
    <property type="entry name" value="Acrflvin-R"/>
</dbReference>
<dbReference type="GO" id="GO:0042910">
    <property type="term" value="F:xenobiotic transmembrane transporter activity"/>
    <property type="evidence" value="ECO:0007669"/>
    <property type="project" value="TreeGrafter"/>
</dbReference>
<dbReference type="SUPFAM" id="SSF82714">
    <property type="entry name" value="Multidrug efflux transporter AcrB TolC docking domain, DN and DC subdomains"/>
    <property type="match status" value="2"/>
</dbReference>
<feature type="transmembrane region" description="Helical" evidence="1">
    <location>
        <begin position="511"/>
        <end position="533"/>
    </location>
</feature>
<dbReference type="Gene3D" id="3.30.2090.10">
    <property type="entry name" value="Multidrug efflux transporter AcrB TolC docking domain, DN and DC subdomains"/>
    <property type="match status" value="2"/>
</dbReference>
<gene>
    <name evidence="2" type="ORF">ERX46_13775</name>
</gene>
<evidence type="ECO:0000256" key="1">
    <source>
        <dbReference type="SAM" id="Phobius"/>
    </source>
</evidence>
<feature type="transmembrane region" description="Helical" evidence="1">
    <location>
        <begin position="440"/>
        <end position="465"/>
    </location>
</feature>
<dbReference type="AlphaFoldDB" id="A0A4Q4KI76"/>
<dbReference type="GO" id="GO:0005886">
    <property type="term" value="C:plasma membrane"/>
    <property type="evidence" value="ECO:0007669"/>
    <property type="project" value="TreeGrafter"/>
</dbReference>
<feature type="transmembrane region" description="Helical" evidence="1">
    <location>
        <begin position="539"/>
        <end position="563"/>
    </location>
</feature>
<proteinExistence type="predicted"/>
<protein>
    <submittedName>
        <fullName evidence="2">Efflux RND transporter permease subunit</fullName>
    </submittedName>
</protein>
<dbReference type="Gene3D" id="3.30.70.1440">
    <property type="entry name" value="Multidrug efflux transporter AcrB pore domain"/>
    <property type="match status" value="1"/>
</dbReference>
<feature type="transmembrane region" description="Helical" evidence="1">
    <location>
        <begin position="1113"/>
        <end position="1140"/>
    </location>
</feature>
<feature type="transmembrane region" description="Helical" evidence="1">
    <location>
        <begin position="369"/>
        <end position="389"/>
    </location>
</feature>
<feature type="transmembrane region" description="Helical" evidence="1">
    <location>
        <begin position="471"/>
        <end position="499"/>
    </location>
</feature>
<keyword evidence="1" id="KW-1133">Transmembrane helix</keyword>